<dbReference type="STRING" id="913774.A0A0C3C5Q0"/>
<keyword evidence="3" id="KW-0732">Signal</keyword>
<evidence type="ECO:0000313" key="5">
    <source>
        <dbReference type="EMBL" id="KIM94203.1"/>
    </source>
</evidence>
<dbReference type="InterPro" id="IPR029058">
    <property type="entry name" value="AB_hydrolase_fold"/>
</dbReference>
<accession>A0A0C3C5Q0</accession>
<dbReference type="InterPro" id="IPR002018">
    <property type="entry name" value="CarbesteraseB"/>
</dbReference>
<evidence type="ECO:0000256" key="2">
    <source>
        <dbReference type="ARBA" id="ARBA00022801"/>
    </source>
</evidence>
<dbReference type="OrthoDB" id="408631at2759"/>
<feature type="domain" description="Carboxylesterase type B" evidence="4">
    <location>
        <begin position="44"/>
        <end position="501"/>
    </location>
</feature>
<evidence type="ECO:0000259" key="4">
    <source>
        <dbReference type="Pfam" id="PF00135"/>
    </source>
</evidence>
<dbReference type="InParanoid" id="A0A0C3C5Q0"/>
<evidence type="ECO:0000313" key="6">
    <source>
        <dbReference type="Proteomes" id="UP000054321"/>
    </source>
</evidence>
<dbReference type="PROSITE" id="PS00122">
    <property type="entry name" value="CARBOXYLESTERASE_B_1"/>
    <property type="match status" value="1"/>
</dbReference>
<evidence type="ECO:0000256" key="1">
    <source>
        <dbReference type="ARBA" id="ARBA00005964"/>
    </source>
</evidence>
<name>A0A0C3C5Q0_OIDMZ</name>
<dbReference type="PANTHER" id="PTHR11559">
    <property type="entry name" value="CARBOXYLESTERASE"/>
    <property type="match status" value="1"/>
</dbReference>
<dbReference type="Gene3D" id="3.40.50.1820">
    <property type="entry name" value="alpha/beta hydrolase"/>
    <property type="match status" value="1"/>
</dbReference>
<evidence type="ECO:0000256" key="3">
    <source>
        <dbReference type="RuleBase" id="RU361235"/>
    </source>
</evidence>
<protein>
    <recommendedName>
        <fullName evidence="3">Carboxylic ester hydrolase</fullName>
        <ecNumber evidence="3">3.1.1.-</ecNumber>
    </recommendedName>
</protein>
<dbReference type="InterPro" id="IPR050309">
    <property type="entry name" value="Type-B_Carboxylest/Lipase"/>
</dbReference>
<dbReference type="InterPro" id="IPR019826">
    <property type="entry name" value="Carboxylesterase_B_AS"/>
</dbReference>
<reference evidence="6" key="2">
    <citation type="submission" date="2015-01" db="EMBL/GenBank/DDBJ databases">
        <title>Evolutionary Origins and Diversification of the Mycorrhizal Mutualists.</title>
        <authorList>
            <consortium name="DOE Joint Genome Institute"/>
            <consortium name="Mycorrhizal Genomics Consortium"/>
            <person name="Kohler A."/>
            <person name="Kuo A."/>
            <person name="Nagy L.G."/>
            <person name="Floudas D."/>
            <person name="Copeland A."/>
            <person name="Barry K.W."/>
            <person name="Cichocki N."/>
            <person name="Veneault-Fourrey C."/>
            <person name="LaButti K."/>
            <person name="Lindquist E.A."/>
            <person name="Lipzen A."/>
            <person name="Lundell T."/>
            <person name="Morin E."/>
            <person name="Murat C."/>
            <person name="Riley R."/>
            <person name="Ohm R."/>
            <person name="Sun H."/>
            <person name="Tunlid A."/>
            <person name="Henrissat B."/>
            <person name="Grigoriev I.V."/>
            <person name="Hibbett D.S."/>
            <person name="Martin F."/>
        </authorList>
    </citation>
    <scope>NUCLEOTIDE SEQUENCE [LARGE SCALE GENOMIC DNA]</scope>
    <source>
        <strain evidence="6">Zn</strain>
    </source>
</reference>
<keyword evidence="2 3" id="KW-0378">Hydrolase</keyword>
<reference evidence="5 6" key="1">
    <citation type="submission" date="2014-04" db="EMBL/GenBank/DDBJ databases">
        <authorList>
            <consortium name="DOE Joint Genome Institute"/>
            <person name="Kuo A."/>
            <person name="Martino E."/>
            <person name="Perotto S."/>
            <person name="Kohler A."/>
            <person name="Nagy L.G."/>
            <person name="Floudas D."/>
            <person name="Copeland A."/>
            <person name="Barry K.W."/>
            <person name="Cichocki N."/>
            <person name="Veneault-Fourrey C."/>
            <person name="LaButti K."/>
            <person name="Lindquist E.A."/>
            <person name="Lipzen A."/>
            <person name="Lundell T."/>
            <person name="Morin E."/>
            <person name="Murat C."/>
            <person name="Sun H."/>
            <person name="Tunlid A."/>
            <person name="Henrissat B."/>
            <person name="Grigoriev I.V."/>
            <person name="Hibbett D.S."/>
            <person name="Martin F."/>
            <person name="Nordberg H.P."/>
            <person name="Cantor M.N."/>
            <person name="Hua S.X."/>
        </authorList>
    </citation>
    <scope>NUCLEOTIDE SEQUENCE [LARGE SCALE GENOMIC DNA]</scope>
    <source>
        <strain evidence="5 6">Zn</strain>
    </source>
</reference>
<dbReference type="ESTHER" id="9pezi-a0a0c3c5q0">
    <property type="family name" value="Fungal_carboxylesterase_lipase"/>
</dbReference>
<dbReference type="Pfam" id="PF00135">
    <property type="entry name" value="COesterase"/>
    <property type="match status" value="1"/>
</dbReference>
<gene>
    <name evidence="5" type="ORF">OIDMADRAFT_136544</name>
</gene>
<sequence length="540" mass="57537">MATFRVIVALSFIAAGRCTSVSKATLPTVTLPYETHQAYSLIDGVYNFSNIRYAAAPTGSLRFQPPASPSVSSGTVDTGIVGRMCPQADPLWLGELAHNFVVDYVSGEEYTGPTSVSSSSYTPGPQDPRITEDCLFLDVLTPQSIFNNETASAPVVVWIYGGGYTEGDKPFYNGTSLILRNIVDGGEGFVYVGINYRLGAFGFLSGSGATENVGLLDQRFALEWVQTNIHLFGGNPNNVTIMGESAGGGSVFTQITAYGGKNTPPPFQRAILQSPAIYPITSEMQQSSLQGFLGLLNVTTVAAAQNLESSQLIAANEQQIALAPWGNIPYGPVASGSFLPELPSQLLLNGEFYQSIEVMVAHNSDEGIAFTPPTMNTTQNLPTLFEDYFPALTSSDVAYLLDTLYPATFDGSYGYVDAIGRAAAIIGDTIISCNTDFVNKAFSNNTYAYEFAVFPGIHAQDVSYTFYSGASASVSNVTVAYGMQDYITSFVVSGTPKSSLGPTFSKHGNGALELEFNQASIAVTQDPTSSSRCAWLQTAL</sequence>
<keyword evidence="6" id="KW-1185">Reference proteome</keyword>
<dbReference type="Proteomes" id="UP000054321">
    <property type="component" value="Unassembled WGS sequence"/>
</dbReference>
<dbReference type="GO" id="GO:0016787">
    <property type="term" value="F:hydrolase activity"/>
    <property type="evidence" value="ECO:0007669"/>
    <property type="project" value="UniProtKB-KW"/>
</dbReference>
<dbReference type="EC" id="3.1.1.-" evidence="3"/>
<dbReference type="PROSITE" id="PS00941">
    <property type="entry name" value="CARBOXYLESTERASE_B_2"/>
    <property type="match status" value="1"/>
</dbReference>
<dbReference type="SUPFAM" id="SSF53474">
    <property type="entry name" value="alpha/beta-Hydrolases"/>
    <property type="match status" value="1"/>
</dbReference>
<feature type="signal peptide" evidence="3">
    <location>
        <begin position="1"/>
        <end position="18"/>
    </location>
</feature>
<dbReference type="HOGENOM" id="CLU_006586_10_5_1"/>
<feature type="chain" id="PRO_5005111280" description="Carboxylic ester hydrolase" evidence="3">
    <location>
        <begin position="19"/>
        <end position="540"/>
    </location>
</feature>
<dbReference type="InterPro" id="IPR019819">
    <property type="entry name" value="Carboxylesterase_B_CS"/>
</dbReference>
<proteinExistence type="inferred from homology"/>
<comment type="similarity">
    <text evidence="1 3">Belongs to the type-B carboxylesterase/lipase family.</text>
</comment>
<organism evidence="5 6">
    <name type="scientific">Oidiodendron maius (strain Zn)</name>
    <dbReference type="NCBI Taxonomy" id="913774"/>
    <lineage>
        <taxon>Eukaryota</taxon>
        <taxon>Fungi</taxon>
        <taxon>Dikarya</taxon>
        <taxon>Ascomycota</taxon>
        <taxon>Pezizomycotina</taxon>
        <taxon>Leotiomycetes</taxon>
        <taxon>Leotiomycetes incertae sedis</taxon>
        <taxon>Myxotrichaceae</taxon>
        <taxon>Oidiodendron</taxon>
    </lineage>
</organism>
<dbReference type="AlphaFoldDB" id="A0A0C3C5Q0"/>
<dbReference type="EMBL" id="KN832891">
    <property type="protein sequence ID" value="KIM94203.1"/>
    <property type="molecule type" value="Genomic_DNA"/>
</dbReference>